<comment type="caution">
    <text evidence="10">The sequence shown here is derived from an EMBL/GenBank/DDBJ whole genome shotgun (WGS) entry which is preliminary data.</text>
</comment>
<evidence type="ECO:0000256" key="2">
    <source>
        <dbReference type="ARBA" id="ARBA00022670"/>
    </source>
</evidence>
<feature type="signal peptide" evidence="8">
    <location>
        <begin position="1"/>
        <end position="21"/>
    </location>
</feature>
<keyword evidence="3 5" id="KW-0378">Hydrolase</keyword>
<dbReference type="PANTHER" id="PTHR43399:SF4">
    <property type="entry name" value="CELL WALL-ASSOCIATED PROTEASE"/>
    <property type="match status" value="1"/>
</dbReference>
<evidence type="ECO:0000256" key="3">
    <source>
        <dbReference type="ARBA" id="ARBA00022801"/>
    </source>
</evidence>
<evidence type="ECO:0000256" key="1">
    <source>
        <dbReference type="ARBA" id="ARBA00011073"/>
    </source>
</evidence>
<organism evidence="10 11">
    <name type="scientific">Parafrankia colletiae</name>
    <dbReference type="NCBI Taxonomy" id="573497"/>
    <lineage>
        <taxon>Bacteria</taxon>
        <taxon>Bacillati</taxon>
        <taxon>Actinomycetota</taxon>
        <taxon>Actinomycetes</taxon>
        <taxon>Frankiales</taxon>
        <taxon>Frankiaceae</taxon>
        <taxon>Parafrankia</taxon>
    </lineage>
</organism>
<dbReference type="InterPro" id="IPR000209">
    <property type="entry name" value="Peptidase_S8/S53_dom"/>
</dbReference>
<feature type="chain" id="PRO_5010283864" evidence="8">
    <location>
        <begin position="22"/>
        <end position="474"/>
    </location>
</feature>
<keyword evidence="7" id="KW-0812">Transmembrane</keyword>
<feature type="active site" description="Charge relay system" evidence="5">
    <location>
        <position position="114"/>
    </location>
</feature>
<evidence type="ECO:0000256" key="8">
    <source>
        <dbReference type="SAM" id="SignalP"/>
    </source>
</evidence>
<feature type="region of interest" description="Disordered" evidence="6">
    <location>
        <begin position="417"/>
        <end position="474"/>
    </location>
</feature>
<evidence type="ECO:0000313" key="11">
    <source>
        <dbReference type="Proteomes" id="UP000179627"/>
    </source>
</evidence>
<name>A0A1S1Q6J9_9ACTN</name>
<proteinExistence type="inferred from homology"/>
<evidence type="ECO:0000259" key="9">
    <source>
        <dbReference type="Pfam" id="PF00082"/>
    </source>
</evidence>
<evidence type="ECO:0000256" key="7">
    <source>
        <dbReference type="SAM" id="Phobius"/>
    </source>
</evidence>
<reference evidence="11" key="1">
    <citation type="submission" date="2016-07" db="EMBL/GenBank/DDBJ databases">
        <title>Sequence Frankia sp. strain CcI1.17.</title>
        <authorList>
            <person name="Ghodhbane-Gtari F."/>
            <person name="Swanson E."/>
            <person name="Gueddou A."/>
            <person name="Morris K."/>
            <person name="Hezbri K."/>
            <person name="Ktari A."/>
            <person name="Nouioui I."/>
            <person name="Abebe-Akele F."/>
            <person name="Simpson S."/>
            <person name="Thomas K."/>
            <person name="Gtari M."/>
            <person name="Tisa L.S."/>
            <person name="Hurst S."/>
        </authorList>
    </citation>
    <scope>NUCLEOTIDE SEQUENCE [LARGE SCALE GENOMIC DNA]</scope>
    <source>
        <strain evidence="11">Cc1.17</strain>
    </source>
</reference>
<dbReference type="PROSITE" id="PS51892">
    <property type="entry name" value="SUBTILASE"/>
    <property type="match status" value="1"/>
</dbReference>
<feature type="transmembrane region" description="Helical" evidence="7">
    <location>
        <begin position="385"/>
        <end position="408"/>
    </location>
</feature>
<dbReference type="EMBL" id="MBLM01000152">
    <property type="protein sequence ID" value="OHV30493.1"/>
    <property type="molecule type" value="Genomic_DNA"/>
</dbReference>
<dbReference type="SUPFAM" id="SSF52743">
    <property type="entry name" value="Subtilisin-like"/>
    <property type="match status" value="1"/>
</dbReference>
<feature type="domain" description="Peptidase S8/S53" evidence="9">
    <location>
        <begin position="68"/>
        <end position="321"/>
    </location>
</feature>
<feature type="active site" description="Charge relay system" evidence="5">
    <location>
        <position position="77"/>
    </location>
</feature>
<keyword evidence="11" id="KW-1185">Reference proteome</keyword>
<protein>
    <submittedName>
        <fullName evidence="10">Peptidase S8</fullName>
    </submittedName>
</protein>
<dbReference type="OrthoDB" id="9798386at2"/>
<dbReference type="InterPro" id="IPR015500">
    <property type="entry name" value="Peptidase_S8_subtilisin-rel"/>
</dbReference>
<feature type="compositionally biased region" description="Low complexity" evidence="6">
    <location>
        <begin position="348"/>
        <end position="360"/>
    </location>
</feature>
<keyword evidence="7" id="KW-1133">Transmembrane helix</keyword>
<dbReference type="PRINTS" id="PR00723">
    <property type="entry name" value="SUBTILISIN"/>
</dbReference>
<dbReference type="Pfam" id="PF00082">
    <property type="entry name" value="Peptidase_S8"/>
    <property type="match status" value="1"/>
</dbReference>
<keyword evidence="4 5" id="KW-0720">Serine protease</keyword>
<dbReference type="InterPro" id="IPR051048">
    <property type="entry name" value="Peptidase_S8/S53_subtilisin"/>
</dbReference>
<dbReference type="PANTHER" id="PTHR43399">
    <property type="entry name" value="SUBTILISIN-RELATED"/>
    <property type="match status" value="1"/>
</dbReference>
<keyword evidence="7" id="KW-0472">Membrane</keyword>
<dbReference type="InterPro" id="IPR036852">
    <property type="entry name" value="Peptidase_S8/S53_dom_sf"/>
</dbReference>
<dbReference type="AlphaFoldDB" id="A0A1S1Q6J9"/>
<evidence type="ECO:0000313" key="10">
    <source>
        <dbReference type="EMBL" id="OHV30493.1"/>
    </source>
</evidence>
<evidence type="ECO:0000256" key="4">
    <source>
        <dbReference type="ARBA" id="ARBA00022825"/>
    </source>
</evidence>
<evidence type="ECO:0000256" key="6">
    <source>
        <dbReference type="SAM" id="MobiDB-lite"/>
    </source>
</evidence>
<accession>A0A1S1Q6J9</accession>
<dbReference type="GO" id="GO:0004252">
    <property type="term" value="F:serine-type endopeptidase activity"/>
    <property type="evidence" value="ECO:0007669"/>
    <property type="project" value="UniProtKB-UniRule"/>
</dbReference>
<feature type="region of interest" description="Disordered" evidence="6">
    <location>
        <begin position="21"/>
        <end position="47"/>
    </location>
</feature>
<dbReference type="Gene3D" id="3.40.50.200">
    <property type="entry name" value="Peptidase S8/S53 domain"/>
    <property type="match status" value="1"/>
</dbReference>
<dbReference type="GO" id="GO:0006508">
    <property type="term" value="P:proteolysis"/>
    <property type="evidence" value="ECO:0007669"/>
    <property type="project" value="UniProtKB-KW"/>
</dbReference>
<comment type="similarity">
    <text evidence="1 5">Belongs to the peptidase S8 family.</text>
</comment>
<feature type="active site" description="Charge relay system" evidence="5">
    <location>
        <position position="273"/>
    </location>
</feature>
<evidence type="ECO:0000256" key="5">
    <source>
        <dbReference type="PROSITE-ProRule" id="PRU01240"/>
    </source>
</evidence>
<sequence length="474" mass="48000">MPLAVLTLLAVLTAGAAPSLAAGTPPSHPSMVPSSPPGSPRSSGFSAEGRQWYHETLGLTDAQQLTLGEGVIVAIIDGGVDSTHPKLRGQLLPGFGIGPDAAPDGLRDDDPDGHGTAMAGIVAARADIGDPSVWGVAPKAKILPISTGAEADSEEVARAIRIAVDRGASVISMSLGSVGEATSQEASAVRYALAHDVVVVASAGNTEPGDTEVNSPANIPGVIAVTGSDYRGRFWGGSVEGPEAVLAAPGPGIRAPVPARVSSDGLDTGGGTSNSAAIVAGVAALVRSEMSGLDGANVVNRLIRTAVDMGPPGRDDRYGFGLVDPVAALTADIPYVAANPLLATPAPRPATALDAPTAAPGAPPSQRADEPVEAVENSDGPSIEVWLLMLGLAVVEGVLLGTLAYMLFGDRFAARRARRRGRTPPPVRSLANNPLPGQPLPRGTLPVPPAWPPASARPVPPPVPVDTRGWRTPH</sequence>
<feature type="region of interest" description="Disordered" evidence="6">
    <location>
        <begin position="348"/>
        <end position="376"/>
    </location>
</feature>
<keyword evidence="8" id="KW-0732">Signal</keyword>
<gene>
    <name evidence="10" type="ORF">CC117_05965</name>
</gene>
<keyword evidence="2 5" id="KW-0645">Protease</keyword>
<dbReference type="Proteomes" id="UP000179627">
    <property type="component" value="Unassembled WGS sequence"/>
</dbReference>